<dbReference type="InterPro" id="IPR036593">
    <property type="entry name" value="CPE0013-like_sf"/>
</dbReference>
<reference evidence="2" key="1">
    <citation type="submission" date="2016-01" db="EMBL/GenBank/DDBJ databases">
        <authorList>
            <person name="Mitreva M."/>
            <person name="Pepin K.H."/>
            <person name="Mihindukulasuriya K.A."/>
            <person name="Fulton R."/>
            <person name="Fronick C."/>
            <person name="O'Laughlin M."/>
            <person name="Miner T."/>
            <person name="Herter B."/>
            <person name="Rosa B.A."/>
            <person name="Cordes M."/>
            <person name="Tomlinson C."/>
            <person name="Wollam A."/>
            <person name="Palsikar V.B."/>
            <person name="Mardis E.R."/>
            <person name="Wilson R.K."/>
        </authorList>
    </citation>
    <scope>NUCLEOTIDE SEQUENCE [LARGE SCALE GENOMIC DNA]</scope>
    <source>
        <strain evidence="2">MJR8151</strain>
    </source>
</reference>
<evidence type="ECO:0008006" key="3">
    <source>
        <dbReference type="Google" id="ProtNLM"/>
    </source>
</evidence>
<sequence length="118" mass="12518">MKKDLTCINCPLGCSVTVTMDTDGEITDITGNTCKRGEVYARSEVKNPVRTVTSTVKVEGGRAYSVPVKTSESIPKAKMKEAMEEINKASIKAPVKVGDIIIKSIAGTGISLVATANR</sequence>
<dbReference type="EMBL" id="LRPM01000003">
    <property type="protein sequence ID" value="KWZ79308.1"/>
    <property type="molecule type" value="Genomic_DNA"/>
</dbReference>
<dbReference type="InterPro" id="IPR012460">
    <property type="entry name" value="DUF1667"/>
</dbReference>
<proteinExistence type="predicted"/>
<comment type="caution">
    <text evidence="1">The sequence shown here is derived from an EMBL/GenBank/DDBJ whole genome shotgun (WGS) entry which is preliminary data.</text>
</comment>
<dbReference type="AlphaFoldDB" id="A0A133KIL5"/>
<keyword evidence="2" id="KW-1185">Reference proteome</keyword>
<accession>A0A133KIL5</accession>
<dbReference type="Gene3D" id="3.10.530.10">
    <property type="entry name" value="CPE0013-like"/>
    <property type="match status" value="1"/>
</dbReference>
<gene>
    <name evidence="1" type="ORF">HMPREF3200_00036</name>
</gene>
<dbReference type="RefSeq" id="WP_060928805.1">
    <property type="nucleotide sequence ID" value="NZ_KQ955246.1"/>
</dbReference>
<dbReference type="PATRIC" id="fig|33036.3.peg.37"/>
<protein>
    <recommendedName>
        <fullName evidence="3">4Fe-4S Mo/W bis-MGD-type domain-containing protein</fullName>
    </recommendedName>
</protein>
<dbReference type="Pfam" id="PF07892">
    <property type="entry name" value="DUF1667"/>
    <property type="match status" value="1"/>
</dbReference>
<dbReference type="PANTHER" id="PTHR39450:SF1">
    <property type="entry name" value="DUF1667 DOMAIN-CONTAINING PROTEIN"/>
    <property type="match status" value="1"/>
</dbReference>
<dbReference type="Proteomes" id="UP000070383">
    <property type="component" value="Unassembled WGS sequence"/>
</dbReference>
<evidence type="ECO:0000313" key="1">
    <source>
        <dbReference type="EMBL" id="KWZ79308.1"/>
    </source>
</evidence>
<dbReference type="PANTHER" id="PTHR39450">
    <property type="entry name" value="MOLYBDOPTERIN OXIDOREDUCTASE, 4FE-4S CLUSTER-BINDING SUBUNIT"/>
    <property type="match status" value="1"/>
</dbReference>
<organism evidence="1 2">
    <name type="scientific">Anaerococcus tetradius</name>
    <dbReference type="NCBI Taxonomy" id="33036"/>
    <lineage>
        <taxon>Bacteria</taxon>
        <taxon>Bacillati</taxon>
        <taxon>Bacillota</taxon>
        <taxon>Tissierellia</taxon>
        <taxon>Tissierellales</taxon>
        <taxon>Peptoniphilaceae</taxon>
        <taxon>Anaerococcus</taxon>
    </lineage>
</organism>
<dbReference type="STRING" id="33036.HMPREF3200_00036"/>
<evidence type="ECO:0000313" key="2">
    <source>
        <dbReference type="Proteomes" id="UP000070383"/>
    </source>
</evidence>
<dbReference type="OrthoDB" id="9811531at2"/>
<dbReference type="SUPFAM" id="SSF160148">
    <property type="entry name" value="CPE0013-like"/>
    <property type="match status" value="1"/>
</dbReference>
<name>A0A133KIL5_9FIRM</name>